<name>A0AAD4BH61_BOLED</name>
<comment type="caution">
    <text evidence="1">The sequence shown here is derived from an EMBL/GenBank/DDBJ whole genome shotgun (WGS) entry which is preliminary data.</text>
</comment>
<protein>
    <submittedName>
        <fullName evidence="1">Uncharacterized protein</fullName>
    </submittedName>
</protein>
<accession>A0AAD4BH61</accession>
<keyword evidence="2" id="KW-1185">Reference proteome</keyword>
<evidence type="ECO:0000313" key="2">
    <source>
        <dbReference type="Proteomes" id="UP001194468"/>
    </source>
</evidence>
<dbReference type="AlphaFoldDB" id="A0AAD4BH61"/>
<dbReference type="EMBL" id="WHUW01000064">
    <property type="protein sequence ID" value="KAF8429964.1"/>
    <property type="molecule type" value="Genomic_DNA"/>
</dbReference>
<dbReference type="Proteomes" id="UP001194468">
    <property type="component" value="Unassembled WGS sequence"/>
</dbReference>
<evidence type="ECO:0000313" key="1">
    <source>
        <dbReference type="EMBL" id="KAF8429964.1"/>
    </source>
</evidence>
<sequence length="169" mass="19240">MRCCQADRHQAVPASLSPFPRCQNVPRHSSVRTSGFLTESSSLSLDSPHSKYTGASLNGILRCSRRVERGGEQNDGFVLRLSTKYFIEHPRTQCLARLIHDWPTTLADWGRREAAAMDANGCIYRSHRRNLESYLLGRCTRHHVDQEQSWLPFQLHSMAFQETKGVDPS</sequence>
<reference evidence="1" key="1">
    <citation type="submission" date="2019-10" db="EMBL/GenBank/DDBJ databases">
        <authorList>
            <consortium name="DOE Joint Genome Institute"/>
            <person name="Kuo A."/>
            <person name="Miyauchi S."/>
            <person name="Kiss E."/>
            <person name="Drula E."/>
            <person name="Kohler A."/>
            <person name="Sanchez-Garcia M."/>
            <person name="Andreopoulos B."/>
            <person name="Barry K.W."/>
            <person name="Bonito G."/>
            <person name="Buee M."/>
            <person name="Carver A."/>
            <person name="Chen C."/>
            <person name="Cichocki N."/>
            <person name="Clum A."/>
            <person name="Culley D."/>
            <person name="Crous P.W."/>
            <person name="Fauchery L."/>
            <person name="Girlanda M."/>
            <person name="Hayes R."/>
            <person name="Keri Z."/>
            <person name="LaButti K."/>
            <person name="Lipzen A."/>
            <person name="Lombard V."/>
            <person name="Magnuson J."/>
            <person name="Maillard F."/>
            <person name="Morin E."/>
            <person name="Murat C."/>
            <person name="Nolan M."/>
            <person name="Ohm R."/>
            <person name="Pangilinan J."/>
            <person name="Pereira M."/>
            <person name="Perotto S."/>
            <person name="Peter M."/>
            <person name="Riley R."/>
            <person name="Sitrit Y."/>
            <person name="Stielow B."/>
            <person name="Szollosi G."/>
            <person name="Zifcakova L."/>
            <person name="Stursova M."/>
            <person name="Spatafora J.W."/>
            <person name="Tedersoo L."/>
            <person name="Vaario L.-M."/>
            <person name="Yamada A."/>
            <person name="Yan M."/>
            <person name="Wang P."/>
            <person name="Xu J."/>
            <person name="Bruns T."/>
            <person name="Baldrian P."/>
            <person name="Vilgalys R."/>
            <person name="Henrissat B."/>
            <person name="Grigoriev I.V."/>
            <person name="Hibbett D."/>
            <person name="Nagy L.G."/>
            <person name="Martin F.M."/>
        </authorList>
    </citation>
    <scope>NUCLEOTIDE SEQUENCE</scope>
    <source>
        <strain evidence="1">BED1</strain>
    </source>
</reference>
<reference evidence="1" key="2">
    <citation type="journal article" date="2020" name="Nat. Commun.">
        <title>Large-scale genome sequencing of mycorrhizal fungi provides insights into the early evolution of symbiotic traits.</title>
        <authorList>
            <person name="Miyauchi S."/>
            <person name="Kiss E."/>
            <person name="Kuo A."/>
            <person name="Drula E."/>
            <person name="Kohler A."/>
            <person name="Sanchez-Garcia M."/>
            <person name="Morin E."/>
            <person name="Andreopoulos B."/>
            <person name="Barry K.W."/>
            <person name="Bonito G."/>
            <person name="Buee M."/>
            <person name="Carver A."/>
            <person name="Chen C."/>
            <person name="Cichocki N."/>
            <person name="Clum A."/>
            <person name="Culley D."/>
            <person name="Crous P.W."/>
            <person name="Fauchery L."/>
            <person name="Girlanda M."/>
            <person name="Hayes R.D."/>
            <person name="Keri Z."/>
            <person name="LaButti K."/>
            <person name="Lipzen A."/>
            <person name="Lombard V."/>
            <person name="Magnuson J."/>
            <person name="Maillard F."/>
            <person name="Murat C."/>
            <person name="Nolan M."/>
            <person name="Ohm R.A."/>
            <person name="Pangilinan J."/>
            <person name="Pereira M.F."/>
            <person name="Perotto S."/>
            <person name="Peter M."/>
            <person name="Pfister S."/>
            <person name="Riley R."/>
            <person name="Sitrit Y."/>
            <person name="Stielow J.B."/>
            <person name="Szollosi G."/>
            <person name="Zifcakova L."/>
            <person name="Stursova M."/>
            <person name="Spatafora J.W."/>
            <person name="Tedersoo L."/>
            <person name="Vaario L.M."/>
            <person name="Yamada A."/>
            <person name="Yan M."/>
            <person name="Wang P."/>
            <person name="Xu J."/>
            <person name="Bruns T."/>
            <person name="Baldrian P."/>
            <person name="Vilgalys R."/>
            <person name="Dunand C."/>
            <person name="Henrissat B."/>
            <person name="Grigoriev I.V."/>
            <person name="Hibbett D."/>
            <person name="Nagy L.G."/>
            <person name="Martin F.M."/>
        </authorList>
    </citation>
    <scope>NUCLEOTIDE SEQUENCE</scope>
    <source>
        <strain evidence="1">BED1</strain>
    </source>
</reference>
<proteinExistence type="predicted"/>
<gene>
    <name evidence="1" type="ORF">L210DRAFT_3562909</name>
</gene>
<organism evidence="1 2">
    <name type="scientific">Boletus edulis BED1</name>
    <dbReference type="NCBI Taxonomy" id="1328754"/>
    <lineage>
        <taxon>Eukaryota</taxon>
        <taxon>Fungi</taxon>
        <taxon>Dikarya</taxon>
        <taxon>Basidiomycota</taxon>
        <taxon>Agaricomycotina</taxon>
        <taxon>Agaricomycetes</taxon>
        <taxon>Agaricomycetidae</taxon>
        <taxon>Boletales</taxon>
        <taxon>Boletineae</taxon>
        <taxon>Boletaceae</taxon>
        <taxon>Boletoideae</taxon>
        <taxon>Boletus</taxon>
    </lineage>
</organism>